<evidence type="ECO:0000313" key="1">
    <source>
        <dbReference type="EMBL" id="RFC81424.1"/>
    </source>
</evidence>
<name>A0A371YJ99_9GAMM</name>
<accession>A0A371YJ99</accession>
<gene>
    <name evidence="1" type="ORF">C9E89_021965</name>
</gene>
<evidence type="ECO:0000313" key="2">
    <source>
        <dbReference type="Proteomes" id="UP000240957"/>
    </source>
</evidence>
<dbReference type="Proteomes" id="UP000240957">
    <property type="component" value="Unassembled WGS sequence"/>
</dbReference>
<dbReference type="EMBL" id="PYIX02000106">
    <property type="protein sequence ID" value="RFC81424.1"/>
    <property type="molecule type" value="Genomic_DNA"/>
</dbReference>
<proteinExistence type="predicted"/>
<dbReference type="AlphaFoldDB" id="A0A371YJ99"/>
<sequence>MLPIAYFLATKEPKKSNYSQCVENGVQYFKDIGSYPKLSDGKHAENVVRERCNRSSVAFGSID</sequence>
<organism evidence="1 2">
    <name type="scientific">Acinetobacter sichuanensis</name>
    <dbReference type="NCBI Taxonomy" id="2136183"/>
    <lineage>
        <taxon>Bacteria</taxon>
        <taxon>Pseudomonadati</taxon>
        <taxon>Pseudomonadota</taxon>
        <taxon>Gammaproteobacteria</taxon>
        <taxon>Moraxellales</taxon>
        <taxon>Moraxellaceae</taxon>
        <taxon>Acinetobacter</taxon>
    </lineage>
</organism>
<dbReference type="OrthoDB" id="7068732at2"/>
<comment type="caution">
    <text evidence="1">The sequence shown here is derived from an EMBL/GenBank/DDBJ whole genome shotgun (WGS) entry which is preliminary data.</text>
</comment>
<reference evidence="1 2" key="1">
    <citation type="submission" date="2018-08" db="EMBL/GenBank/DDBJ databases">
        <title>The draft genome of Acinetobacter sichuanensis strain WCHAc060041.</title>
        <authorList>
            <person name="Qin J."/>
            <person name="Feng Y."/>
            <person name="Zong Z."/>
        </authorList>
    </citation>
    <scope>NUCLEOTIDE SEQUENCE [LARGE SCALE GENOMIC DNA]</scope>
    <source>
        <strain evidence="1 2">WCHAc060041</strain>
    </source>
</reference>
<protein>
    <submittedName>
        <fullName evidence="1">Uncharacterized protein</fullName>
    </submittedName>
</protein>